<dbReference type="InterPro" id="IPR009936">
    <property type="entry name" value="DUF1468"/>
</dbReference>
<geneLocation type="plasmid" evidence="4">
    <name>2</name>
</geneLocation>
<keyword evidence="4" id="KW-0614">Plasmid</keyword>
<keyword evidence="2" id="KW-0812">Transmembrane</keyword>
<dbReference type="Pfam" id="PF07331">
    <property type="entry name" value="TctB"/>
    <property type="match status" value="1"/>
</dbReference>
<accession>L0K3X9</accession>
<feature type="transmembrane region" description="Helical" evidence="2">
    <location>
        <begin position="16"/>
        <end position="34"/>
    </location>
</feature>
<evidence type="ECO:0000256" key="2">
    <source>
        <dbReference type="SAM" id="Phobius"/>
    </source>
</evidence>
<feature type="transmembrane region" description="Helical" evidence="2">
    <location>
        <begin position="162"/>
        <end position="184"/>
    </location>
</feature>
<evidence type="ECO:0000313" key="5">
    <source>
        <dbReference type="Proteomes" id="UP000010878"/>
    </source>
</evidence>
<dbReference type="AlphaFoldDB" id="L0K3X9"/>
<keyword evidence="2" id="KW-0472">Membrane</keyword>
<gene>
    <name evidence="4" type="ORF">Natoc_4302</name>
</gene>
<feature type="transmembrane region" description="Helical" evidence="2">
    <location>
        <begin position="46"/>
        <end position="65"/>
    </location>
</feature>
<name>L0K3X9_9EURY</name>
<feature type="compositionally biased region" description="Acidic residues" evidence="1">
    <location>
        <begin position="95"/>
        <end position="105"/>
    </location>
</feature>
<keyword evidence="5" id="KW-1185">Reference proteome</keyword>
<protein>
    <recommendedName>
        <fullName evidence="3">DUF1468 domain-containing protein</fullName>
    </recommendedName>
</protein>
<evidence type="ECO:0000313" key="4">
    <source>
        <dbReference type="EMBL" id="AGB39992.1"/>
    </source>
</evidence>
<feature type="region of interest" description="Disordered" evidence="1">
    <location>
        <begin position="83"/>
        <end position="109"/>
    </location>
</feature>
<reference evidence="4 5" key="1">
    <citation type="submission" date="2012-11" db="EMBL/GenBank/DDBJ databases">
        <title>FINISHED of Natronococcus occultus SP4, DSM 3396.</title>
        <authorList>
            <consortium name="DOE Joint Genome Institute"/>
            <person name="Eisen J."/>
            <person name="Huntemann M."/>
            <person name="Wei C.-L."/>
            <person name="Han J."/>
            <person name="Detter J.C."/>
            <person name="Han C."/>
            <person name="Tapia R."/>
            <person name="Chen A."/>
            <person name="Kyrpides N."/>
            <person name="Mavromatis K."/>
            <person name="Markowitz V."/>
            <person name="Szeto E."/>
            <person name="Ivanova N."/>
            <person name="Mikhailova N."/>
            <person name="Ovchinnikova G."/>
            <person name="Pagani I."/>
            <person name="Pati A."/>
            <person name="Goodwin L."/>
            <person name="Nordberg H.P."/>
            <person name="Cantor M.N."/>
            <person name="Hua S.X."/>
            <person name="Woyke T."/>
            <person name="Eisen J."/>
            <person name="Klenk H.-P."/>
            <person name="Klenk H.-P."/>
        </authorList>
    </citation>
    <scope>NUCLEOTIDE SEQUENCE [LARGE SCALE GENOMIC DNA]</scope>
    <source>
        <strain evidence="4 5">SP4</strain>
        <plasmid evidence="5">Plasmid 2</plasmid>
    </source>
</reference>
<feature type="transmembrane region" description="Helical" evidence="2">
    <location>
        <begin position="130"/>
        <end position="150"/>
    </location>
</feature>
<dbReference type="Proteomes" id="UP000010878">
    <property type="component" value="Plasmid 2"/>
</dbReference>
<keyword evidence="2" id="KW-1133">Transmembrane helix</keyword>
<feature type="domain" description="DUF1468" evidence="3">
    <location>
        <begin position="19"/>
        <end position="182"/>
    </location>
</feature>
<sequence>MSTTESTERKVTPEQIMLVTFLVVSAVFIIEPVIENYPDDARVFPQLTASAVFIGSLLLLLQNYLPDPIQTFVAESVSITSSDESEVIDKPDQEERIEEDEPEETEDKKDTLGAKYGYEINETVFMVSTALLYFIAGWAAGFLFITPLYILGYTLWFRVNPVISFGLAVAGTVIIYLFMTYLVLPFDQGHLFDFSPLLPMLFDGTPTLLGGGS</sequence>
<dbReference type="EMBL" id="CP003931">
    <property type="protein sequence ID" value="AGB39992.1"/>
    <property type="molecule type" value="Genomic_DNA"/>
</dbReference>
<dbReference type="KEGG" id="nou:Natoc_4302"/>
<proteinExistence type="predicted"/>
<evidence type="ECO:0000259" key="3">
    <source>
        <dbReference type="Pfam" id="PF07331"/>
    </source>
</evidence>
<organism evidence="4 5">
    <name type="scientific">Natronococcus occultus SP4</name>
    <dbReference type="NCBI Taxonomy" id="694430"/>
    <lineage>
        <taxon>Archaea</taxon>
        <taxon>Methanobacteriati</taxon>
        <taxon>Methanobacteriota</taxon>
        <taxon>Stenosarchaea group</taxon>
        <taxon>Halobacteria</taxon>
        <taxon>Halobacteriales</taxon>
        <taxon>Natrialbaceae</taxon>
        <taxon>Natronococcus</taxon>
    </lineage>
</organism>
<dbReference type="HOGENOM" id="CLU_1465143_0_0_2"/>
<evidence type="ECO:0000256" key="1">
    <source>
        <dbReference type="SAM" id="MobiDB-lite"/>
    </source>
</evidence>